<protein>
    <submittedName>
        <fullName evidence="8">Chromate transporter</fullName>
    </submittedName>
</protein>
<comment type="similarity">
    <text evidence="2">Belongs to the chromate ion transporter (CHR) (TC 2.A.51) family.</text>
</comment>
<name>A0A4R8MBE0_9BACT</name>
<feature type="transmembrane region" description="Helical" evidence="7">
    <location>
        <begin position="119"/>
        <end position="143"/>
    </location>
</feature>
<evidence type="ECO:0000256" key="7">
    <source>
        <dbReference type="SAM" id="Phobius"/>
    </source>
</evidence>
<evidence type="ECO:0000256" key="3">
    <source>
        <dbReference type="ARBA" id="ARBA00022475"/>
    </source>
</evidence>
<keyword evidence="3" id="KW-1003">Cell membrane</keyword>
<dbReference type="OrthoDB" id="9027281at2"/>
<evidence type="ECO:0000313" key="9">
    <source>
        <dbReference type="Proteomes" id="UP000295066"/>
    </source>
</evidence>
<keyword evidence="5 7" id="KW-1133">Transmembrane helix</keyword>
<dbReference type="InterPro" id="IPR003370">
    <property type="entry name" value="Chromate_transpt"/>
</dbReference>
<dbReference type="GO" id="GO:0005886">
    <property type="term" value="C:plasma membrane"/>
    <property type="evidence" value="ECO:0007669"/>
    <property type="project" value="UniProtKB-SubCell"/>
</dbReference>
<keyword evidence="9" id="KW-1185">Reference proteome</keyword>
<comment type="subcellular location">
    <subcellularLocation>
        <location evidence="1">Cell membrane</location>
        <topology evidence="1">Multi-pass membrane protein</topology>
    </subcellularLocation>
</comment>
<gene>
    <name evidence="8" type="ORF">C8D99_10230</name>
</gene>
<evidence type="ECO:0000256" key="5">
    <source>
        <dbReference type="ARBA" id="ARBA00022989"/>
    </source>
</evidence>
<dbReference type="GO" id="GO:0015109">
    <property type="term" value="F:chromate transmembrane transporter activity"/>
    <property type="evidence" value="ECO:0007669"/>
    <property type="project" value="InterPro"/>
</dbReference>
<dbReference type="AlphaFoldDB" id="A0A4R8MBE0"/>
<dbReference type="EMBL" id="SORI01000002">
    <property type="protein sequence ID" value="TDY63049.1"/>
    <property type="molecule type" value="Genomic_DNA"/>
</dbReference>
<reference evidence="8 9" key="1">
    <citation type="submission" date="2019-03" db="EMBL/GenBank/DDBJ databases">
        <title>Genomic Encyclopedia of Type Strains, Phase IV (KMG-IV): sequencing the most valuable type-strain genomes for metagenomic binning, comparative biology and taxonomic classification.</title>
        <authorList>
            <person name="Goeker M."/>
        </authorList>
    </citation>
    <scope>NUCLEOTIDE SEQUENCE [LARGE SCALE GENOMIC DNA]</scope>
    <source>
        <strain evidence="8 9">DSM 25964</strain>
    </source>
</reference>
<evidence type="ECO:0000256" key="4">
    <source>
        <dbReference type="ARBA" id="ARBA00022692"/>
    </source>
</evidence>
<comment type="caution">
    <text evidence="8">The sequence shown here is derived from an EMBL/GenBank/DDBJ whole genome shotgun (WGS) entry which is preliminary data.</text>
</comment>
<dbReference type="Proteomes" id="UP000295066">
    <property type="component" value="Unassembled WGS sequence"/>
</dbReference>
<accession>A0A4R8MBE0</accession>
<feature type="transmembrane region" description="Helical" evidence="7">
    <location>
        <begin position="149"/>
        <end position="172"/>
    </location>
</feature>
<evidence type="ECO:0000256" key="1">
    <source>
        <dbReference type="ARBA" id="ARBA00004651"/>
    </source>
</evidence>
<organism evidence="8 9">
    <name type="scientific">Aminivibrio pyruvatiphilus</name>
    <dbReference type="NCBI Taxonomy" id="1005740"/>
    <lineage>
        <taxon>Bacteria</taxon>
        <taxon>Thermotogati</taxon>
        <taxon>Synergistota</taxon>
        <taxon>Synergistia</taxon>
        <taxon>Synergistales</taxon>
        <taxon>Aminobacteriaceae</taxon>
        <taxon>Aminivibrio</taxon>
    </lineage>
</organism>
<dbReference type="RefSeq" id="WP_133955840.1">
    <property type="nucleotide sequence ID" value="NZ_SORI01000002.1"/>
</dbReference>
<proteinExistence type="inferred from homology"/>
<keyword evidence="4 7" id="KW-0812">Transmembrane</keyword>
<dbReference type="InterPro" id="IPR052518">
    <property type="entry name" value="CHR_Transporter"/>
</dbReference>
<keyword evidence="6 7" id="KW-0472">Membrane</keyword>
<dbReference type="Pfam" id="PF02417">
    <property type="entry name" value="Chromate_transp"/>
    <property type="match status" value="1"/>
</dbReference>
<sequence>MSAVLALFWSFLKIGCVGYGGGPSMVPLIKEEVVNIQQWMSVTDFVDILAIGNALPGPIATKMSVVIGYDVGGAPGALAALAGTVLPSVIVLILLLRFVAMISGNPRVTSMLKGLRPVVVALLAYAAYDMSFGSLTGVLTWIIGGVTLLLMIFTKIHPALFVVAGAVAGALLGL</sequence>
<evidence type="ECO:0000313" key="8">
    <source>
        <dbReference type="EMBL" id="TDY63049.1"/>
    </source>
</evidence>
<feature type="transmembrane region" description="Helical" evidence="7">
    <location>
        <begin position="77"/>
        <end position="99"/>
    </location>
</feature>
<evidence type="ECO:0000256" key="6">
    <source>
        <dbReference type="ARBA" id="ARBA00023136"/>
    </source>
</evidence>
<evidence type="ECO:0000256" key="2">
    <source>
        <dbReference type="ARBA" id="ARBA00005262"/>
    </source>
</evidence>
<dbReference type="PANTHER" id="PTHR43663">
    <property type="entry name" value="CHROMATE TRANSPORT PROTEIN-RELATED"/>
    <property type="match status" value="1"/>
</dbReference>
<dbReference type="PANTHER" id="PTHR43663:SF1">
    <property type="entry name" value="CHROMATE TRANSPORTER"/>
    <property type="match status" value="1"/>
</dbReference>